<feature type="region of interest" description="Disordered" evidence="1">
    <location>
        <begin position="1"/>
        <end position="27"/>
    </location>
</feature>
<dbReference type="Proteomes" id="UP000248724">
    <property type="component" value="Unassembled WGS sequence"/>
</dbReference>
<dbReference type="AlphaFoldDB" id="A0A2W5ZLR0"/>
<accession>A0A2W5ZLR0</accession>
<gene>
    <name evidence="2" type="ORF">DLM65_00715</name>
</gene>
<organism evidence="2 3">
    <name type="scientific">Candidatus Aeolococcus gillhamiae</name>
    <dbReference type="NCBI Taxonomy" id="3127015"/>
    <lineage>
        <taxon>Bacteria</taxon>
        <taxon>Bacillati</taxon>
        <taxon>Candidatus Dormiibacterota</taxon>
        <taxon>Candidatus Dormibacteria</taxon>
        <taxon>Candidatus Aeolococcales</taxon>
        <taxon>Candidatus Aeolococcaceae</taxon>
        <taxon>Candidatus Aeolococcus</taxon>
    </lineage>
</organism>
<feature type="compositionally biased region" description="Basic and acidic residues" evidence="1">
    <location>
        <begin position="1"/>
        <end position="21"/>
    </location>
</feature>
<proteinExistence type="predicted"/>
<name>A0A2W5ZLR0_9BACT</name>
<evidence type="ECO:0000313" key="2">
    <source>
        <dbReference type="EMBL" id="PZR84015.1"/>
    </source>
</evidence>
<evidence type="ECO:0000313" key="3">
    <source>
        <dbReference type="Proteomes" id="UP000248724"/>
    </source>
</evidence>
<dbReference type="EMBL" id="QHBU01000014">
    <property type="protein sequence ID" value="PZR84015.1"/>
    <property type="molecule type" value="Genomic_DNA"/>
</dbReference>
<comment type="caution">
    <text evidence="2">The sequence shown here is derived from an EMBL/GenBank/DDBJ whole genome shotgun (WGS) entry which is preliminary data.</text>
</comment>
<protein>
    <submittedName>
        <fullName evidence="2">Uncharacterized protein</fullName>
    </submittedName>
</protein>
<reference evidence="2 3" key="1">
    <citation type="journal article" date="2017" name="Nature">
        <title>Atmospheric trace gases support primary production in Antarctic desert surface soil.</title>
        <authorList>
            <person name="Ji M."/>
            <person name="Greening C."/>
            <person name="Vanwonterghem I."/>
            <person name="Carere C.R."/>
            <person name="Bay S.K."/>
            <person name="Steen J.A."/>
            <person name="Montgomery K."/>
            <person name="Lines T."/>
            <person name="Beardall J."/>
            <person name="van Dorst J."/>
            <person name="Snape I."/>
            <person name="Stott M.B."/>
            <person name="Hugenholtz P."/>
            <person name="Ferrari B.C."/>
        </authorList>
    </citation>
    <scope>NUCLEOTIDE SEQUENCE [LARGE SCALE GENOMIC DNA]</scope>
    <source>
        <strain evidence="2">RRmetagenome_bin12</strain>
    </source>
</reference>
<sequence length="60" mass="6681">MPGDNRDVPDELTPREKARLRARDRKRATRMVVDNAGVKRTALALAARRAVPPAKDVETT</sequence>
<evidence type="ECO:0000256" key="1">
    <source>
        <dbReference type="SAM" id="MobiDB-lite"/>
    </source>
</evidence>